<accession>A0A3N4UIY7</accession>
<dbReference type="Gene3D" id="3.20.20.450">
    <property type="entry name" value="EAL domain"/>
    <property type="match status" value="1"/>
</dbReference>
<dbReference type="Pfam" id="PF00672">
    <property type="entry name" value="HAMP"/>
    <property type="match status" value="1"/>
</dbReference>
<dbReference type="GO" id="GO:0007165">
    <property type="term" value="P:signal transduction"/>
    <property type="evidence" value="ECO:0007669"/>
    <property type="project" value="InterPro"/>
</dbReference>
<dbReference type="NCBIfam" id="TIGR00254">
    <property type="entry name" value="GGDEF"/>
    <property type="match status" value="1"/>
</dbReference>
<protein>
    <submittedName>
        <fullName evidence="5">Diguanylate cyclase (GGDEF)-like protein</fullName>
    </submittedName>
</protein>
<dbReference type="InterPro" id="IPR001633">
    <property type="entry name" value="EAL_dom"/>
</dbReference>
<feature type="transmembrane region" description="Helical" evidence="1">
    <location>
        <begin position="25"/>
        <end position="53"/>
    </location>
</feature>
<feature type="domain" description="EAL" evidence="2">
    <location>
        <begin position="623"/>
        <end position="875"/>
    </location>
</feature>
<keyword evidence="1" id="KW-1133">Transmembrane helix</keyword>
<dbReference type="GO" id="GO:0003824">
    <property type="term" value="F:catalytic activity"/>
    <property type="evidence" value="ECO:0007669"/>
    <property type="project" value="UniProtKB-ARBA"/>
</dbReference>
<sequence length="875" mass="96512">MATPEPPVSPAPLAQPVRPRFRRILVVRFLGVALALLLAFLLIVVLVVVAPLAQRHAEALFSSQTQTVRAEVATAFDDVGGLQTLLIADWQANPPTLDAPEAFIRHARGVMAALPAATSVVLGNERGQGWLLLWRADRQEWWLRLTDRERWGDEHRFVAFDPQGQELRRWRERLPYDPRERPWYRLATGQPGVTRWTHPYVFYTTREPGITAARAWRARDGSLWALGFDLRVQEIQAIAERLSRPLEGRVAIVDTSGDEWLGLAGAAVSLTLGVAPSGEPELMRLDAVPDPVLRALVAHASDAQAVHTAWITGQPWLWTRQPVALGKETLTLFLAAPWMSFLPPLRFWMGALLLSMVLAMAAAAVFMRRWALELSGPIETLADAAHRMAALSFTDSVRTDYSSAELHTLARALNHLRRRLAVYTARLRAREVDLAREVAALRAAEQRLLHIGLHDALTDLPNRRLLMEHLQHALARADRGETSIALLFIDLDRFKEVNDTRGHEVGDELLRAVALRLLHHVRAGDLAARLGGDEFVLLLEGVSAEVAIERTEDVLEALRAPLVAGGERWSLGASIGIALGPRDGADPGTLLRHADEALYRAKAAGRNRWVLYERGFSQSTEATRALRVALEAALQGSGADGLELWWQPQIALDSGEAVAAEGLLRWRHPQRGLVPPAEFIPLAEDAGLMPALGWRVLDLALAAAPELARAQPRWRHVAVNVSARQLELPDFADQVLERLARTGWPAERLELEVTESVLLESAKGRGHLERLAAHGVRLSLDDFGTGYSSLSYLRQLPFDVVKIDASFVRDLGTGAQADSLVEALIAMAKALGLELVAEGVETEAQRAFLAARGVDLGQGYLWSRPQPLAAWLGQR</sequence>
<feature type="transmembrane region" description="Helical" evidence="1">
    <location>
        <begin position="347"/>
        <end position="367"/>
    </location>
</feature>
<name>A0A3N4UIY7_9BURK</name>
<dbReference type="Pfam" id="PF00990">
    <property type="entry name" value="GGDEF"/>
    <property type="match status" value="1"/>
</dbReference>
<evidence type="ECO:0000259" key="3">
    <source>
        <dbReference type="PROSITE" id="PS50885"/>
    </source>
</evidence>
<evidence type="ECO:0000313" key="5">
    <source>
        <dbReference type="EMBL" id="RPE65067.1"/>
    </source>
</evidence>
<dbReference type="Proteomes" id="UP000272193">
    <property type="component" value="Unassembled WGS sequence"/>
</dbReference>
<reference evidence="5 6" key="1">
    <citation type="submission" date="2018-11" db="EMBL/GenBank/DDBJ databases">
        <title>Genomic Encyclopedia of Type Strains, Phase IV (KMG-IV): sequencing the most valuable type-strain genomes for metagenomic binning, comparative biology and taxonomic classification.</title>
        <authorList>
            <person name="Goeker M."/>
        </authorList>
    </citation>
    <scope>NUCLEOTIDE SEQUENCE [LARGE SCALE GENOMIC DNA]</scope>
    <source>
        <strain evidence="5 6">DSM 101684</strain>
    </source>
</reference>
<dbReference type="AlphaFoldDB" id="A0A3N4UIY7"/>
<dbReference type="OrthoDB" id="9813903at2"/>
<dbReference type="GO" id="GO:0016020">
    <property type="term" value="C:membrane"/>
    <property type="evidence" value="ECO:0007669"/>
    <property type="project" value="InterPro"/>
</dbReference>
<evidence type="ECO:0000256" key="1">
    <source>
        <dbReference type="SAM" id="Phobius"/>
    </source>
</evidence>
<dbReference type="InterPro" id="IPR043128">
    <property type="entry name" value="Rev_trsase/Diguanyl_cyclase"/>
</dbReference>
<gene>
    <name evidence="5" type="ORF">EDC62_2193</name>
</gene>
<keyword evidence="1" id="KW-0472">Membrane</keyword>
<keyword evidence="6" id="KW-1185">Reference proteome</keyword>
<dbReference type="SMART" id="SM00267">
    <property type="entry name" value="GGDEF"/>
    <property type="match status" value="1"/>
</dbReference>
<organism evidence="5 6">
    <name type="scientific">Tibeticola sediminis</name>
    <dbReference type="NCBI Taxonomy" id="1917811"/>
    <lineage>
        <taxon>Bacteria</taxon>
        <taxon>Pseudomonadati</taxon>
        <taxon>Pseudomonadota</taxon>
        <taxon>Betaproteobacteria</taxon>
        <taxon>Burkholderiales</taxon>
        <taxon>Comamonadaceae</taxon>
        <taxon>Tibeticola</taxon>
    </lineage>
</organism>
<dbReference type="PROSITE" id="PS50887">
    <property type="entry name" value="GGDEF"/>
    <property type="match status" value="1"/>
</dbReference>
<dbReference type="PANTHER" id="PTHR44757">
    <property type="entry name" value="DIGUANYLATE CYCLASE DGCP"/>
    <property type="match status" value="1"/>
</dbReference>
<dbReference type="FunFam" id="3.30.70.270:FF:000001">
    <property type="entry name" value="Diguanylate cyclase domain protein"/>
    <property type="match status" value="1"/>
</dbReference>
<dbReference type="InterPro" id="IPR003660">
    <property type="entry name" value="HAMP_dom"/>
</dbReference>
<dbReference type="Gene3D" id="3.30.450.20">
    <property type="entry name" value="PAS domain"/>
    <property type="match status" value="2"/>
</dbReference>
<evidence type="ECO:0000313" key="6">
    <source>
        <dbReference type="Proteomes" id="UP000272193"/>
    </source>
</evidence>
<dbReference type="CDD" id="cd18773">
    <property type="entry name" value="PDC1_HK_sensor"/>
    <property type="match status" value="1"/>
</dbReference>
<dbReference type="InterPro" id="IPR035919">
    <property type="entry name" value="EAL_sf"/>
</dbReference>
<dbReference type="SUPFAM" id="SSF141868">
    <property type="entry name" value="EAL domain-like"/>
    <property type="match status" value="1"/>
</dbReference>
<dbReference type="Pfam" id="PF00563">
    <property type="entry name" value="EAL"/>
    <property type="match status" value="1"/>
</dbReference>
<dbReference type="SUPFAM" id="SSF55073">
    <property type="entry name" value="Nucleotide cyclase"/>
    <property type="match status" value="1"/>
</dbReference>
<dbReference type="SMART" id="SM00304">
    <property type="entry name" value="HAMP"/>
    <property type="match status" value="1"/>
</dbReference>
<dbReference type="SMART" id="SM00052">
    <property type="entry name" value="EAL"/>
    <property type="match status" value="1"/>
</dbReference>
<proteinExistence type="predicted"/>
<dbReference type="Gene3D" id="3.30.70.270">
    <property type="match status" value="1"/>
</dbReference>
<dbReference type="CDD" id="cd06225">
    <property type="entry name" value="HAMP"/>
    <property type="match status" value="1"/>
</dbReference>
<evidence type="ECO:0000259" key="4">
    <source>
        <dbReference type="PROSITE" id="PS50887"/>
    </source>
</evidence>
<dbReference type="PROSITE" id="PS50883">
    <property type="entry name" value="EAL"/>
    <property type="match status" value="1"/>
</dbReference>
<dbReference type="CDD" id="cd01948">
    <property type="entry name" value="EAL"/>
    <property type="match status" value="1"/>
</dbReference>
<dbReference type="EMBL" id="RKQL01000005">
    <property type="protein sequence ID" value="RPE65067.1"/>
    <property type="molecule type" value="Genomic_DNA"/>
</dbReference>
<keyword evidence="1" id="KW-0812">Transmembrane</keyword>
<dbReference type="PROSITE" id="PS50885">
    <property type="entry name" value="HAMP"/>
    <property type="match status" value="1"/>
</dbReference>
<comment type="caution">
    <text evidence="5">The sequence shown here is derived from an EMBL/GenBank/DDBJ whole genome shotgun (WGS) entry which is preliminary data.</text>
</comment>
<feature type="domain" description="HAMP" evidence="3">
    <location>
        <begin position="372"/>
        <end position="425"/>
    </location>
</feature>
<dbReference type="Gene3D" id="6.10.340.10">
    <property type="match status" value="1"/>
</dbReference>
<evidence type="ECO:0000259" key="2">
    <source>
        <dbReference type="PROSITE" id="PS50883"/>
    </source>
</evidence>
<dbReference type="InterPro" id="IPR029787">
    <property type="entry name" value="Nucleotide_cyclase"/>
</dbReference>
<dbReference type="PANTHER" id="PTHR44757:SF2">
    <property type="entry name" value="BIOFILM ARCHITECTURE MAINTENANCE PROTEIN MBAA"/>
    <property type="match status" value="1"/>
</dbReference>
<dbReference type="InterPro" id="IPR052155">
    <property type="entry name" value="Biofilm_reg_signaling"/>
</dbReference>
<feature type="domain" description="GGDEF" evidence="4">
    <location>
        <begin position="482"/>
        <end position="614"/>
    </location>
</feature>
<dbReference type="InterPro" id="IPR000160">
    <property type="entry name" value="GGDEF_dom"/>
</dbReference>
<dbReference type="CDD" id="cd01949">
    <property type="entry name" value="GGDEF"/>
    <property type="match status" value="1"/>
</dbReference>
<dbReference type="RefSeq" id="WP_124223622.1">
    <property type="nucleotide sequence ID" value="NZ_RKQL01000005.1"/>
</dbReference>